<dbReference type="FunFam" id="3.40.50.300:FF:000309">
    <property type="entry name" value="ABC transporter ATP-binding protein"/>
    <property type="match status" value="1"/>
</dbReference>
<dbReference type="FunFam" id="3.40.50.300:FF:000011">
    <property type="entry name" value="Putative ABC transporter ATP-binding component"/>
    <property type="match status" value="1"/>
</dbReference>
<dbReference type="PANTHER" id="PTHR42855">
    <property type="entry name" value="ABC TRANSPORTER ATP-BINDING SUBUNIT"/>
    <property type="match status" value="1"/>
</dbReference>
<dbReference type="GO" id="GO:0005524">
    <property type="term" value="F:ATP binding"/>
    <property type="evidence" value="ECO:0007669"/>
    <property type="project" value="UniProtKB-KW"/>
</dbReference>
<keyword evidence="1" id="KW-0677">Repeat</keyword>
<dbReference type="Pfam" id="PF16326">
    <property type="entry name" value="ABC_tran_CTD"/>
    <property type="match status" value="1"/>
</dbReference>
<organism evidence="6 7">
    <name type="scientific">Megasphaera paucivorans</name>
    <dbReference type="NCBI Taxonomy" id="349095"/>
    <lineage>
        <taxon>Bacteria</taxon>
        <taxon>Bacillati</taxon>
        <taxon>Bacillota</taxon>
        <taxon>Negativicutes</taxon>
        <taxon>Veillonellales</taxon>
        <taxon>Veillonellaceae</taxon>
        <taxon>Megasphaera</taxon>
    </lineage>
</organism>
<dbReference type="RefSeq" id="WP_091649579.1">
    <property type="nucleotide sequence ID" value="NZ_FNHQ01000011.1"/>
</dbReference>
<protein>
    <submittedName>
        <fullName evidence="6">ATP-binding cassette, subfamily F, member 3</fullName>
    </submittedName>
</protein>
<sequence>MGSIRVQKLTKSFGIHTVFQNVSFELHRGERIGLIGANGVGKSTLLKCLMGEEEYDAGAFVISEGETIGYLQQNITFDAAVTLRQTISDAWQDVLRCEIQLKETEQAMQHHPDSQELMNRYSRLQERFEWLGGYEYEAMSRKIIHGLGFAEADMDRPVQSFSGGQKTRINLAKALVCRPDYLFLDEPTNHLDMEMLEWLESYLLSYGGGILIVSHDRYFLDKVTTGILEMENGSITKYKGNYSHYVQQRNQRRKAMESAYEKQQEQIKATEEYIRKYKAGIKSKQARGRQSQLDRVERIELISEGTSLHFAFKPVEECGQKVLVLDDICGGYGDKQLFNHLSLLLRRGESAALIGPNGAGKTTLFQMIMGEKEFDSGHITLGSRVHVGYFAQEHTELHGTWSVMEEIMNEFSYSEEDARSVLGGFLFRGDDVYKHIDTLSGGEQARLALLKLFLHGPNFLILDEPTNHLDIPTREILEQALIDFGGTYLVVSHDRYFLDKIAGRMLVLENKKLKEYLGNYTYYREKEREKEELAVQELLGKTDTTHKKEDAILSAAKDKEKTPKKNNTEATIRKTPLYGAAKKIENIEMKIAELEATLKMYDFQMNLSENQTNAEKMITLTEQYEDTQKKLDEAYEKWETLSE</sequence>
<accession>A0A1G9V212</accession>
<dbReference type="Proteomes" id="UP000199309">
    <property type="component" value="Unassembled WGS sequence"/>
</dbReference>
<dbReference type="InterPro" id="IPR017871">
    <property type="entry name" value="ABC_transporter-like_CS"/>
</dbReference>
<evidence type="ECO:0000313" key="6">
    <source>
        <dbReference type="EMBL" id="SDM66133.1"/>
    </source>
</evidence>
<dbReference type="Pfam" id="PF00005">
    <property type="entry name" value="ABC_tran"/>
    <property type="match status" value="2"/>
</dbReference>
<dbReference type="PROSITE" id="PS50893">
    <property type="entry name" value="ABC_TRANSPORTER_2"/>
    <property type="match status" value="2"/>
</dbReference>
<name>A0A1G9V212_9FIRM</name>
<keyword evidence="7" id="KW-1185">Reference proteome</keyword>
<dbReference type="EMBL" id="FNHQ01000011">
    <property type="protein sequence ID" value="SDM66133.1"/>
    <property type="molecule type" value="Genomic_DNA"/>
</dbReference>
<dbReference type="InterPro" id="IPR003593">
    <property type="entry name" value="AAA+_ATPase"/>
</dbReference>
<dbReference type="STRING" id="349095.SAMN05660299_01303"/>
<feature type="domain" description="ABC transporter" evidence="5">
    <location>
        <begin position="4"/>
        <end position="257"/>
    </location>
</feature>
<dbReference type="PANTHER" id="PTHR42855:SF2">
    <property type="entry name" value="DRUG RESISTANCE ABC TRANSPORTER,ATP-BINDING PROTEIN"/>
    <property type="match status" value="1"/>
</dbReference>
<evidence type="ECO:0000256" key="1">
    <source>
        <dbReference type="ARBA" id="ARBA00022737"/>
    </source>
</evidence>
<evidence type="ECO:0000259" key="5">
    <source>
        <dbReference type="PROSITE" id="PS50893"/>
    </source>
</evidence>
<dbReference type="AlphaFoldDB" id="A0A1G9V212"/>
<dbReference type="OrthoDB" id="9762369at2"/>
<evidence type="ECO:0000313" key="7">
    <source>
        <dbReference type="Proteomes" id="UP000199309"/>
    </source>
</evidence>
<dbReference type="InterPro" id="IPR032781">
    <property type="entry name" value="ABC_tran_Xtn"/>
</dbReference>
<feature type="coiled-coil region" evidence="4">
    <location>
        <begin position="246"/>
        <end position="273"/>
    </location>
</feature>
<evidence type="ECO:0000256" key="4">
    <source>
        <dbReference type="SAM" id="Coils"/>
    </source>
</evidence>
<feature type="coiled-coil region" evidence="4">
    <location>
        <begin position="577"/>
        <end position="637"/>
    </location>
</feature>
<dbReference type="Gene3D" id="3.40.50.300">
    <property type="entry name" value="P-loop containing nucleotide triphosphate hydrolases"/>
    <property type="match status" value="2"/>
</dbReference>
<dbReference type="Pfam" id="PF12848">
    <property type="entry name" value="ABC_tran_Xtn"/>
    <property type="match status" value="1"/>
</dbReference>
<reference evidence="6 7" key="1">
    <citation type="submission" date="2016-10" db="EMBL/GenBank/DDBJ databases">
        <authorList>
            <person name="de Groot N.N."/>
        </authorList>
    </citation>
    <scope>NUCLEOTIDE SEQUENCE [LARGE SCALE GENOMIC DNA]</scope>
    <source>
        <strain evidence="6 7">DSM 16981</strain>
    </source>
</reference>
<dbReference type="InterPro" id="IPR037118">
    <property type="entry name" value="Val-tRNA_synth_C_sf"/>
</dbReference>
<dbReference type="InterPro" id="IPR051309">
    <property type="entry name" value="ABCF_ATPase"/>
</dbReference>
<keyword evidence="2" id="KW-0547">Nucleotide-binding</keyword>
<dbReference type="InterPro" id="IPR032524">
    <property type="entry name" value="ABC_tran_C"/>
</dbReference>
<keyword evidence="3 6" id="KW-0067">ATP-binding</keyword>
<dbReference type="SUPFAM" id="SSF52540">
    <property type="entry name" value="P-loop containing nucleoside triphosphate hydrolases"/>
    <property type="match status" value="2"/>
</dbReference>
<evidence type="ECO:0000256" key="3">
    <source>
        <dbReference type="ARBA" id="ARBA00022840"/>
    </source>
</evidence>
<dbReference type="SMART" id="SM00382">
    <property type="entry name" value="AAA"/>
    <property type="match status" value="2"/>
</dbReference>
<dbReference type="GO" id="GO:0003677">
    <property type="term" value="F:DNA binding"/>
    <property type="evidence" value="ECO:0007669"/>
    <property type="project" value="InterPro"/>
</dbReference>
<dbReference type="CDD" id="cd03221">
    <property type="entry name" value="ABCF_EF-3"/>
    <property type="match status" value="2"/>
</dbReference>
<dbReference type="PROSITE" id="PS00211">
    <property type="entry name" value="ABC_TRANSPORTER_1"/>
    <property type="match status" value="2"/>
</dbReference>
<keyword evidence="4" id="KW-0175">Coiled coil</keyword>
<gene>
    <name evidence="6" type="ORF">SAMN05660299_01303</name>
</gene>
<feature type="domain" description="ABC transporter" evidence="5">
    <location>
        <begin position="323"/>
        <end position="535"/>
    </location>
</feature>
<dbReference type="InterPro" id="IPR003439">
    <property type="entry name" value="ABC_transporter-like_ATP-bd"/>
</dbReference>
<dbReference type="InterPro" id="IPR027417">
    <property type="entry name" value="P-loop_NTPase"/>
</dbReference>
<proteinExistence type="predicted"/>
<evidence type="ECO:0000256" key="2">
    <source>
        <dbReference type="ARBA" id="ARBA00022741"/>
    </source>
</evidence>
<dbReference type="Gene3D" id="1.10.287.380">
    <property type="entry name" value="Valyl-tRNA synthetase, C-terminal domain"/>
    <property type="match status" value="1"/>
</dbReference>
<dbReference type="GO" id="GO:0016887">
    <property type="term" value="F:ATP hydrolysis activity"/>
    <property type="evidence" value="ECO:0007669"/>
    <property type="project" value="InterPro"/>
</dbReference>